<evidence type="ECO:0000313" key="2">
    <source>
        <dbReference type="Proteomes" id="UP000242560"/>
    </source>
</evidence>
<accession>A0A1I3MMK3</accession>
<reference evidence="2" key="1">
    <citation type="submission" date="2016-10" db="EMBL/GenBank/DDBJ databases">
        <authorList>
            <person name="Varghese N."/>
            <person name="Submissions S."/>
        </authorList>
    </citation>
    <scope>NUCLEOTIDE SEQUENCE [LARGE SCALE GENOMIC DNA]</scope>
    <source>
        <strain evidence="2">DSM 22251</strain>
    </source>
</reference>
<organism evidence="1 2">
    <name type="scientific">Kaistella treverensis</name>
    <dbReference type="NCBI Taxonomy" id="631455"/>
    <lineage>
        <taxon>Bacteria</taxon>
        <taxon>Pseudomonadati</taxon>
        <taxon>Bacteroidota</taxon>
        <taxon>Flavobacteriia</taxon>
        <taxon>Flavobacteriales</taxon>
        <taxon>Weeksellaceae</taxon>
        <taxon>Chryseobacterium group</taxon>
        <taxon>Kaistella</taxon>
    </lineage>
</organism>
<dbReference type="EMBL" id="FORQ01000003">
    <property type="protein sequence ID" value="SFI97906.1"/>
    <property type="molecule type" value="Genomic_DNA"/>
</dbReference>
<name>A0A1I3MMK3_9FLAO</name>
<evidence type="ECO:0000313" key="1">
    <source>
        <dbReference type="EMBL" id="SFI97906.1"/>
    </source>
</evidence>
<dbReference type="AlphaFoldDB" id="A0A1I3MMK3"/>
<dbReference type="Proteomes" id="UP000242560">
    <property type="component" value="Unassembled WGS sequence"/>
</dbReference>
<keyword evidence="2" id="KW-1185">Reference proteome</keyword>
<sequence length="273" mass="32278">MNICGKIATFAKPQNVSGYYTRNRMKSTERIIKDIRFYEIKPKDFTGDFDGIIGNVYHITEDTNSIGQRIARKLNEWNFISGEFDHIYINFTENIKLGELIESEKFLDKRIKYVDYGIEPKSFNSLTEFEKNQLVKDVTFKTLILLYEKDEEKIGKIIEVENLLNKFETEIEIAYKIKETNSYKIEIGYMINPKKTLSKIVVKYFDKENETQKTTTKDLYFYEDIFYLVDKIEVKNGKIIFTHKKTSLGEIATAKYEKPFEIEITEMERNNSH</sequence>
<proteinExistence type="predicted"/>
<protein>
    <submittedName>
        <fullName evidence="1">Uncharacterized protein</fullName>
    </submittedName>
</protein>
<gene>
    <name evidence="1" type="ORF">SAMN05421638_1667</name>
</gene>